<dbReference type="SUPFAM" id="SSF52794">
    <property type="entry name" value="PTS system IIB component-like"/>
    <property type="match status" value="1"/>
</dbReference>
<dbReference type="InterPro" id="IPR003501">
    <property type="entry name" value="PTS_EIIB_2/3"/>
</dbReference>
<comment type="caution">
    <text evidence="3">The sequence shown here is derived from an EMBL/GenBank/DDBJ whole genome shotgun (WGS) entry which is preliminary data.</text>
</comment>
<dbReference type="InterPro" id="IPR036095">
    <property type="entry name" value="PTS_EIIB-like_sf"/>
</dbReference>
<keyword evidence="4" id="KW-1185">Reference proteome</keyword>
<dbReference type="InterPro" id="IPR013011">
    <property type="entry name" value="PTS_EIIB_2"/>
</dbReference>
<name>A0ABS4G6Q5_9CLOT</name>
<proteinExistence type="predicted"/>
<evidence type="ECO:0000313" key="4">
    <source>
        <dbReference type="Proteomes" id="UP001519271"/>
    </source>
</evidence>
<evidence type="ECO:0000256" key="1">
    <source>
        <dbReference type="ARBA" id="ARBA00022679"/>
    </source>
</evidence>
<gene>
    <name evidence="3" type="ORF">J2Z34_002722</name>
</gene>
<sequence length="97" mass="10898">MLKVLAACGSGMGSSQIIKMKIEKVFKKHNIPVTIHHCSVSEAKSLIRDYDVVISSLALIDNFKDAEKYNTIVIGLRNLLSEQEIEEKILEKIVNKK</sequence>
<keyword evidence="1" id="KW-0808">Transferase</keyword>
<dbReference type="Pfam" id="PF02302">
    <property type="entry name" value="PTS_IIB"/>
    <property type="match status" value="1"/>
</dbReference>
<accession>A0ABS4G6Q5</accession>
<evidence type="ECO:0000313" key="3">
    <source>
        <dbReference type="EMBL" id="MBP1920211.1"/>
    </source>
</evidence>
<dbReference type="Proteomes" id="UP001519271">
    <property type="component" value="Unassembled WGS sequence"/>
</dbReference>
<feature type="domain" description="PTS EIIB type-2" evidence="2">
    <location>
        <begin position="2"/>
        <end position="97"/>
    </location>
</feature>
<reference evidence="3 4" key="1">
    <citation type="submission" date="2021-03" db="EMBL/GenBank/DDBJ databases">
        <title>Genomic Encyclopedia of Type Strains, Phase IV (KMG-IV): sequencing the most valuable type-strain genomes for metagenomic binning, comparative biology and taxonomic classification.</title>
        <authorList>
            <person name="Goeker M."/>
        </authorList>
    </citation>
    <scope>NUCLEOTIDE SEQUENCE [LARGE SCALE GENOMIC DNA]</scope>
    <source>
        <strain evidence="3 4">DSM 6139</strain>
    </source>
</reference>
<organism evidence="3 4">
    <name type="scientific">Youngiibacter multivorans</name>
    <dbReference type="NCBI Taxonomy" id="937251"/>
    <lineage>
        <taxon>Bacteria</taxon>
        <taxon>Bacillati</taxon>
        <taxon>Bacillota</taxon>
        <taxon>Clostridia</taxon>
        <taxon>Eubacteriales</taxon>
        <taxon>Clostridiaceae</taxon>
        <taxon>Youngiibacter</taxon>
    </lineage>
</organism>
<dbReference type="PROSITE" id="PS51099">
    <property type="entry name" value="PTS_EIIB_TYPE_2"/>
    <property type="match status" value="1"/>
</dbReference>
<dbReference type="CDD" id="cd05563">
    <property type="entry name" value="PTS_IIB_ascorbate"/>
    <property type="match status" value="1"/>
</dbReference>
<protein>
    <submittedName>
        <fullName evidence="3">PTS system ascorbate-specific IIB component</fullName>
    </submittedName>
</protein>
<dbReference type="Gene3D" id="3.40.50.2300">
    <property type="match status" value="1"/>
</dbReference>
<dbReference type="RefSeq" id="WP_209460392.1">
    <property type="nucleotide sequence ID" value="NZ_JAGGKC010000026.1"/>
</dbReference>
<evidence type="ECO:0000259" key="2">
    <source>
        <dbReference type="PROSITE" id="PS51099"/>
    </source>
</evidence>
<dbReference type="EMBL" id="JAGGKC010000026">
    <property type="protein sequence ID" value="MBP1920211.1"/>
    <property type="molecule type" value="Genomic_DNA"/>
</dbReference>